<protein>
    <submittedName>
        <fullName evidence="1">Uncharacterized protein</fullName>
    </submittedName>
</protein>
<proteinExistence type="predicted"/>
<dbReference type="EMBL" id="LJRO01000192">
    <property type="protein sequence ID" value="KPZ00737.1"/>
    <property type="molecule type" value="Genomic_DNA"/>
</dbReference>
<reference evidence="1 2" key="1">
    <citation type="submission" date="2015-09" db="EMBL/GenBank/DDBJ databases">
        <title>Genome announcement of multiple Pseudomonas syringae strains.</title>
        <authorList>
            <person name="Thakur S."/>
            <person name="Wang P.W."/>
            <person name="Gong Y."/>
            <person name="Weir B.S."/>
            <person name="Guttman D.S."/>
        </authorList>
    </citation>
    <scope>NUCLEOTIDE SEQUENCE [LARGE SCALE GENOMIC DNA]</scope>
    <source>
        <strain evidence="1 2">ICMP9151</strain>
    </source>
</reference>
<gene>
    <name evidence="1" type="ORF">ALO43_02145</name>
</gene>
<sequence>MNNFADQERIMQRSLCLTRECMGLMTRIECVIRPLPRDNAQWIVLLAAGMAGEQPSAVRFQGPFPGLPCARSVLTAIVENLSVQGYQCLDDVPIWVLHMQAELRRINSDNALRQRSSTF</sequence>
<comment type="caution">
    <text evidence="1">The sequence shown here is derived from an EMBL/GenBank/DDBJ whole genome shotgun (WGS) entry which is preliminary data.</text>
</comment>
<evidence type="ECO:0000313" key="2">
    <source>
        <dbReference type="Proteomes" id="UP000050523"/>
    </source>
</evidence>
<dbReference type="InterPro" id="IPR056903">
    <property type="entry name" value="PA4575-like"/>
</dbReference>
<dbReference type="Proteomes" id="UP000050523">
    <property type="component" value="Unassembled WGS sequence"/>
</dbReference>
<accession>A0AA40TVB8</accession>
<name>A0AA40TVB8_9PSED</name>
<evidence type="ECO:0000313" key="1">
    <source>
        <dbReference type="EMBL" id="KPZ00737.1"/>
    </source>
</evidence>
<organism evidence="1 2">
    <name type="scientific">Pseudomonas tremae</name>
    <dbReference type="NCBI Taxonomy" id="200454"/>
    <lineage>
        <taxon>Bacteria</taxon>
        <taxon>Pseudomonadati</taxon>
        <taxon>Pseudomonadota</taxon>
        <taxon>Gammaproteobacteria</taxon>
        <taxon>Pseudomonadales</taxon>
        <taxon>Pseudomonadaceae</taxon>
        <taxon>Pseudomonas</taxon>
    </lineage>
</organism>
<dbReference type="Pfam" id="PF24876">
    <property type="entry name" value="PA4575"/>
    <property type="match status" value="1"/>
</dbReference>
<dbReference type="AlphaFoldDB" id="A0AA40TVB8"/>